<feature type="transmembrane region" description="Helical" evidence="2">
    <location>
        <begin position="168"/>
        <end position="185"/>
    </location>
</feature>
<evidence type="ECO:0000259" key="3">
    <source>
        <dbReference type="Pfam" id="PF01757"/>
    </source>
</evidence>
<dbReference type="InterPro" id="IPR052734">
    <property type="entry name" value="Nod_factor_acetyltransferase"/>
</dbReference>
<dbReference type="PANTHER" id="PTHR37312">
    <property type="entry name" value="MEMBRANE-BOUND ACYLTRANSFERASE YKRP-RELATED"/>
    <property type="match status" value="1"/>
</dbReference>
<dbReference type="AlphaFoldDB" id="A0A7W7AIR4"/>
<protein>
    <submittedName>
        <fullName evidence="4">Fucose 4-O-acetylase-like acetyltransferase</fullName>
    </submittedName>
</protein>
<feature type="compositionally biased region" description="Basic and acidic residues" evidence="1">
    <location>
        <begin position="440"/>
        <end position="471"/>
    </location>
</feature>
<feature type="transmembrane region" description="Helical" evidence="2">
    <location>
        <begin position="12"/>
        <end position="34"/>
    </location>
</feature>
<dbReference type="InterPro" id="IPR002656">
    <property type="entry name" value="Acyl_transf_3_dom"/>
</dbReference>
<feature type="transmembrane region" description="Helical" evidence="2">
    <location>
        <begin position="197"/>
        <end position="219"/>
    </location>
</feature>
<evidence type="ECO:0000313" key="5">
    <source>
        <dbReference type="Proteomes" id="UP000574769"/>
    </source>
</evidence>
<dbReference type="PANTHER" id="PTHR37312:SF1">
    <property type="entry name" value="MEMBRANE-BOUND ACYLTRANSFERASE YKRP-RELATED"/>
    <property type="match status" value="1"/>
</dbReference>
<dbReference type="Proteomes" id="UP000574769">
    <property type="component" value="Unassembled WGS sequence"/>
</dbReference>
<feature type="domain" description="Acyltransferase 3" evidence="3">
    <location>
        <begin position="13"/>
        <end position="305"/>
    </location>
</feature>
<evidence type="ECO:0000256" key="2">
    <source>
        <dbReference type="SAM" id="Phobius"/>
    </source>
</evidence>
<dbReference type="Pfam" id="PF01757">
    <property type="entry name" value="Acyl_transf_3"/>
    <property type="match status" value="1"/>
</dbReference>
<keyword evidence="2" id="KW-1133">Transmembrane helix</keyword>
<feature type="transmembrane region" description="Helical" evidence="2">
    <location>
        <begin position="54"/>
        <end position="71"/>
    </location>
</feature>
<name>A0A7W7AIR4_9SPHN</name>
<organism evidence="4 5">
    <name type="scientific">Sphingomonas abaci</name>
    <dbReference type="NCBI Taxonomy" id="237611"/>
    <lineage>
        <taxon>Bacteria</taxon>
        <taxon>Pseudomonadati</taxon>
        <taxon>Pseudomonadota</taxon>
        <taxon>Alphaproteobacteria</taxon>
        <taxon>Sphingomonadales</taxon>
        <taxon>Sphingomonadaceae</taxon>
        <taxon>Sphingomonas</taxon>
    </lineage>
</organism>
<feature type="transmembrane region" description="Helical" evidence="2">
    <location>
        <begin position="144"/>
        <end position="162"/>
    </location>
</feature>
<feature type="transmembrane region" description="Helical" evidence="2">
    <location>
        <begin position="231"/>
        <end position="248"/>
    </location>
</feature>
<keyword evidence="2" id="KW-0812">Transmembrane</keyword>
<keyword evidence="4" id="KW-0808">Transferase</keyword>
<feature type="region of interest" description="Disordered" evidence="1">
    <location>
        <begin position="431"/>
        <end position="501"/>
    </location>
</feature>
<feature type="transmembrane region" description="Helical" evidence="2">
    <location>
        <begin position="290"/>
        <end position="309"/>
    </location>
</feature>
<reference evidence="4 5" key="1">
    <citation type="submission" date="2020-08" db="EMBL/GenBank/DDBJ databases">
        <title>Genomic Encyclopedia of Type Strains, Phase IV (KMG-IV): sequencing the most valuable type-strain genomes for metagenomic binning, comparative biology and taxonomic classification.</title>
        <authorList>
            <person name="Goeker M."/>
        </authorList>
    </citation>
    <scope>NUCLEOTIDE SEQUENCE [LARGE SCALE GENOMIC DNA]</scope>
    <source>
        <strain evidence="4 5">DSM 15867</strain>
    </source>
</reference>
<comment type="caution">
    <text evidence="4">The sequence shown here is derived from an EMBL/GenBank/DDBJ whole genome shotgun (WGS) entry which is preliminary data.</text>
</comment>
<gene>
    <name evidence="4" type="ORF">GGQ96_001911</name>
</gene>
<proteinExistence type="predicted"/>
<dbReference type="EMBL" id="JACHNY010000003">
    <property type="protein sequence ID" value="MBB4617783.1"/>
    <property type="molecule type" value="Genomic_DNA"/>
</dbReference>
<evidence type="ECO:0000256" key="1">
    <source>
        <dbReference type="SAM" id="MobiDB-lite"/>
    </source>
</evidence>
<feature type="transmembrane region" description="Helical" evidence="2">
    <location>
        <begin position="120"/>
        <end position="137"/>
    </location>
</feature>
<sequence>MASGGDDMKQRLVALDGLRALAVVAMVFGHVLIWGHAAGSHAVLDAVSRLFDSFRVPMLMLFSGYLAHSLLSRPIARTVDRDIHLAWIYMIWLTPLLLLSPFGNEWSLPNYVGNLSRPMTSLWFLWVLGLFTLSVPITRLAPRAVVLAAALGLGMVSFAELLPLRTYSFQNAAIYALMVYAGLLYRPEIERALTADISWPLPARLIGVAAIAVLAAKVLRDASGHDLLGGVQRLALCVAALYAMRVILDRVAGMARLARLGRNTLPIYVLHVQLMMIVRDPVASVVGPLAPVARTIVLIAGALLLHAVAQRAKLSWLFARPRWLAAAGNRLMTAEALAWSLGGRIARSGPRRGDIRKGLHRHDPALDRHDTRRRALWQVRTGRWPASVADPHPTATLAQFGVHDHDLADQPGCPVVQARVALDRIVAIPASADQHRHHAPHGEGGDLRDRRQVGQHIAGERGDRRRDRQEDQEYAWHQQFRDAQHQRRRQPGRSAEPVFHA</sequence>
<feature type="transmembrane region" description="Helical" evidence="2">
    <location>
        <begin position="83"/>
        <end position="100"/>
    </location>
</feature>
<accession>A0A7W7AIR4</accession>
<dbReference type="GO" id="GO:0016747">
    <property type="term" value="F:acyltransferase activity, transferring groups other than amino-acyl groups"/>
    <property type="evidence" value="ECO:0007669"/>
    <property type="project" value="InterPro"/>
</dbReference>
<evidence type="ECO:0000313" key="4">
    <source>
        <dbReference type="EMBL" id="MBB4617783.1"/>
    </source>
</evidence>
<keyword evidence="5" id="KW-1185">Reference proteome</keyword>
<keyword evidence="2" id="KW-0472">Membrane</keyword>